<keyword evidence="2" id="KW-1185">Reference proteome</keyword>
<reference evidence="1" key="1">
    <citation type="submission" date="2024-09" db="EMBL/GenBank/DDBJ databases">
        <title>Black Yeasts Isolated from many extreme environments.</title>
        <authorList>
            <person name="Coleine C."/>
            <person name="Stajich J.E."/>
            <person name="Selbmann L."/>
        </authorList>
    </citation>
    <scope>NUCLEOTIDE SEQUENCE</scope>
    <source>
        <strain evidence="1">CCFEE 5737</strain>
    </source>
</reference>
<comment type="caution">
    <text evidence="1">The sequence shown here is derived from an EMBL/GenBank/DDBJ whole genome shotgun (WGS) entry which is preliminary data.</text>
</comment>
<proteinExistence type="predicted"/>
<gene>
    <name evidence="1" type="ORF">LTS18_015136</name>
</gene>
<evidence type="ECO:0000313" key="2">
    <source>
        <dbReference type="Proteomes" id="UP001186974"/>
    </source>
</evidence>
<name>A0ACC3CUW3_9PEZI</name>
<sequence>MIMLRFLYKNKIYDTDFPKLFEQGGLAQHVDIPRLESGLQSGAFWSAFMPCPSNGSDFSDEAYAPIVRATLEQLDLFHRLASQYPKYFTPTRDSAHAHAAFKAGRFISPVIIEGLHQIGNSLSTLRLYHQLGVRYATLSWNCHNRYVDAAVTSDPESGKFVRSSPLWHGVSSAGQQLIKEMNRMGMIVDLAHVSVDTMREVLSGNDTKGFNGSVAPPIFSHSSVYSICPHPRNVPDDILKLVKERESLVMINFSPDFVSCEPSDDGTGIPKFCEKNNTLAQVVRHIMYVGEMIGYDYVGIGTDYDGIENTPRGLEDVSKFPDLVAELLKQGVSDVDAGKIVGRNLLRVWREVDEVAARLQKTMHPVEDDIKLGGFEVDAYEEHLEL</sequence>
<dbReference type="Proteomes" id="UP001186974">
    <property type="component" value="Unassembled WGS sequence"/>
</dbReference>
<protein>
    <submittedName>
        <fullName evidence="1">Uncharacterized protein</fullName>
    </submittedName>
</protein>
<organism evidence="1 2">
    <name type="scientific">Coniosporium uncinatum</name>
    <dbReference type="NCBI Taxonomy" id="93489"/>
    <lineage>
        <taxon>Eukaryota</taxon>
        <taxon>Fungi</taxon>
        <taxon>Dikarya</taxon>
        <taxon>Ascomycota</taxon>
        <taxon>Pezizomycotina</taxon>
        <taxon>Dothideomycetes</taxon>
        <taxon>Dothideomycetes incertae sedis</taxon>
        <taxon>Coniosporium</taxon>
    </lineage>
</organism>
<evidence type="ECO:0000313" key="1">
    <source>
        <dbReference type="EMBL" id="KAK3044887.1"/>
    </source>
</evidence>
<accession>A0ACC3CUW3</accession>
<dbReference type="EMBL" id="JAWDJW010011316">
    <property type="protein sequence ID" value="KAK3044887.1"/>
    <property type="molecule type" value="Genomic_DNA"/>
</dbReference>